<dbReference type="InterPro" id="IPR016169">
    <property type="entry name" value="FAD-bd_PCMH_sub2"/>
</dbReference>
<accession>A0A7G9RE95</accession>
<dbReference type="KEGG" id="nmes:H9L09_05905"/>
<dbReference type="Pfam" id="PF02913">
    <property type="entry name" value="FAD-oxidase_C"/>
    <property type="match status" value="1"/>
</dbReference>
<dbReference type="EMBL" id="CP060713">
    <property type="protein sequence ID" value="QNN53920.1"/>
    <property type="molecule type" value="Genomic_DNA"/>
</dbReference>
<dbReference type="GO" id="GO:0016491">
    <property type="term" value="F:oxidoreductase activity"/>
    <property type="evidence" value="ECO:0007669"/>
    <property type="project" value="UniProtKB-KW"/>
</dbReference>
<feature type="domain" description="FAD-binding PCMH-type" evidence="5">
    <location>
        <begin position="40"/>
        <end position="219"/>
    </location>
</feature>
<dbReference type="GO" id="GO:0071949">
    <property type="term" value="F:FAD binding"/>
    <property type="evidence" value="ECO:0007669"/>
    <property type="project" value="InterPro"/>
</dbReference>
<dbReference type="RefSeq" id="WP_187579764.1">
    <property type="nucleotide sequence ID" value="NZ_CP060713.1"/>
</dbReference>
<dbReference type="AlphaFoldDB" id="A0A7G9RE95"/>
<sequence length="432" mass="44081">MSGPGTPESHPARGGLDGTAATALESACQEVREALPEDAVDGVAPALVARPGSTAEVAEVLRAAQAHDLVVVPRGRGTKMTWGRPPRRVDLVLDLSAMNQVLDHASGDLIVEAQAGTPLRDVQDAVAGARQRLALDELVPGASVGGALATATSGPGRMATGTMRDLLIGVTAVRADGVVAKAGGRVVKNVAGYDLGKLVHGSFGTLMVVTEALFRLHPLPAARRFVSVGVDSPEQAHRLAQSVIHSQVVAGGVEVDVPPHGEGATLTVLLDGIEAGVAGRTAATLALLGDAATASDDVPDTWGRLPWSTDARGDERATALKLAFALSGLEDVLRTARSAGLPVHLRGSAGVGVVYGALPAGTEPQAAAATVDLLRAACLRHGGSLVVLDAPAAVKAAVDPWGPLPALDLMRRVKDQFDPDHRLAPGRFVGGI</sequence>
<evidence type="ECO:0000313" key="7">
    <source>
        <dbReference type="Proteomes" id="UP000515947"/>
    </source>
</evidence>
<dbReference type="InterPro" id="IPR016166">
    <property type="entry name" value="FAD-bd_PCMH"/>
</dbReference>
<organism evidence="6 7">
    <name type="scientific">Nocardioides mesophilus</name>
    <dbReference type="NCBI Taxonomy" id="433659"/>
    <lineage>
        <taxon>Bacteria</taxon>
        <taxon>Bacillati</taxon>
        <taxon>Actinomycetota</taxon>
        <taxon>Actinomycetes</taxon>
        <taxon>Propionibacteriales</taxon>
        <taxon>Nocardioidaceae</taxon>
        <taxon>Nocardioides</taxon>
    </lineage>
</organism>
<keyword evidence="3" id="KW-0274">FAD</keyword>
<dbReference type="InterPro" id="IPR006094">
    <property type="entry name" value="Oxid_FAD_bind_N"/>
</dbReference>
<dbReference type="SUPFAM" id="SSF56176">
    <property type="entry name" value="FAD-binding/transporter-associated domain-like"/>
    <property type="match status" value="1"/>
</dbReference>
<dbReference type="PANTHER" id="PTHR11748:SF103">
    <property type="entry name" value="GLYCOLATE OXIDASE SUBUNIT GLCE"/>
    <property type="match status" value="1"/>
</dbReference>
<dbReference type="Pfam" id="PF01565">
    <property type="entry name" value="FAD_binding_4"/>
    <property type="match status" value="1"/>
</dbReference>
<dbReference type="InterPro" id="IPR036318">
    <property type="entry name" value="FAD-bd_PCMH-like_sf"/>
</dbReference>
<keyword evidence="4" id="KW-0560">Oxidoreductase</keyword>
<evidence type="ECO:0000256" key="4">
    <source>
        <dbReference type="ARBA" id="ARBA00023002"/>
    </source>
</evidence>
<dbReference type="Proteomes" id="UP000515947">
    <property type="component" value="Chromosome"/>
</dbReference>
<reference evidence="6 7" key="1">
    <citation type="submission" date="2020-08" db="EMBL/GenBank/DDBJ databases">
        <title>Genome sequence of Nocardioides mesophilus KACC 16243T.</title>
        <authorList>
            <person name="Hyun D.-W."/>
            <person name="Bae J.-W."/>
        </authorList>
    </citation>
    <scope>NUCLEOTIDE SEQUENCE [LARGE SCALE GENOMIC DNA]</scope>
    <source>
        <strain evidence="6 7">KACC 16243</strain>
    </source>
</reference>
<dbReference type="InterPro" id="IPR004113">
    <property type="entry name" value="FAD-bd_oxidored_4_C"/>
</dbReference>
<dbReference type="SUPFAM" id="SSF55103">
    <property type="entry name" value="FAD-linked oxidases, C-terminal domain"/>
    <property type="match status" value="1"/>
</dbReference>
<evidence type="ECO:0000256" key="2">
    <source>
        <dbReference type="ARBA" id="ARBA00022630"/>
    </source>
</evidence>
<dbReference type="PROSITE" id="PS51387">
    <property type="entry name" value="FAD_PCMH"/>
    <property type="match status" value="1"/>
</dbReference>
<dbReference type="InterPro" id="IPR016164">
    <property type="entry name" value="FAD-linked_Oxase-like_C"/>
</dbReference>
<gene>
    <name evidence="6" type="ORF">H9L09_05905</name>
</gene>
<keyword evidence="2" id="KW-0285">Flavoprotein</keyword>
<dbReference type="PANTHER" id="PTHR11748">
    <property type="entry name" value="D-LACTATE DEHYDROGENASE"/>
    <property type="match status" value="1"/>
</dbReference>
<keyword evidence="7" id="KW-1185">Reference proteome</keyword>
<evidence type="ECO:0000259" key="5">
    <source>
        <dbReference type="PROSITE" id="PS51387"/>
    </source>
</evidence>
<proteinExistence type="predicted"/>
<dbReference type="Gene3D" id="3.30.465.10">
    <property type="match status" value="1"/>
</dbReference>
<comment type="cofactor">
    <cofactor evidence="1">
        <name>FAD</name>
        <dbReference type="ChEBI" id="CHEBI:57692"/>
    </cofactor>
</comment>
<name>A0A7G9RE95_9ACTN</name>
<evidence type="ECO:0000256" key="1">
    <source>
        <dbReference type="ARBA" id="ARBA00001974"/>
    </source>
</evidence>
<evidence type="ECO:0000313" key="6">
    <source>
        <dbReference type="EMBL" id="QNN53920.1"/>
    </source>
</evidence>
<evidence type="ECO:0000256" key="3">
    <source>
        <dbReference type="ARBA" id="ARBA00022827"/>
    </source>
</evidence>
<protein>
    <submittedName>
        <fullName evidence="6">FAD-binding oxidoreductase</fullName>
    </submittedName>
</protein>